<feature type="region of interest" description="C" evidence="5">
    <location>
        <begin position="548"/>
        <end position="622"/>
    </location>
</feature>
<dbReference type="RefSeq" id="WP_034816961.1">
    <property type="nucleotide sequence ID" value="NZ_JANIEK010000049.1"/>
</dbReference>
<evidence type="ECO:0000256" key="2">
    <source>
        <dbReference type="ARBA" id="ARBA00022741"/>
    </source>
</evidence>
<evidence type="ECO:0000313" key="6">
    <source>
        <dbReference type="EMBL" id="MCT4796115.1"/>
    </source>
</evidence>
<evidence type="ECO:0000256" key="3">
    <source>
        <dbReference type="ARBA" id="ARBA00022840"/>
    </source>
</evidence>
<dbReference type="NCBIfam" id="NF003555">
    <property type="entry name" value="PRK05218.1"/>
    <property type="match status" value="1"/>
</dbReference>
<dbReference type="InterPro" id="IPR020568">
    <property type="entry name" value="Ribosomal_Su5_D2-typ_SF"/>
</dbReference>
<reference evidence="6 7" key="1">
    <citation type="submission" date="2022-07" db="EMBL/GenBank/DDBJ databases">
        <title>Genomic and pangenome structural analysis of the polyextremophile Exiguobacterium.</title>
        <authorList>
            <person name="Shen L."/>
        </authorList>
    </citation>
    <scope>NUCLEOTIDE SEQUENCE [LARGE SCALE GENOMIC DNA]</scope>
    <source>
        <strain evidence="6 7">12_1</strain>
    </source>
</reference>
<comment type="subcellular location">
    <subcellularLocation>
        <location evidence="5">Cytoplasm</location>
    </subcellularLocation>
</comment>
<dbReference type="EMBL" id="JANIEK010000049">
    <property type="protein sequence ID" value="MCT4796115.1"/>
    <property type="molecule type" value="Genomic_DNA"/>
</dbReference>
<evidence type="ECO:0000256" key="1">
    <source>
        <dbReference type="ARBA" id="ARBA00008239"/>
    </source>
</evidence>
<dbReference type="PIRSF" id="PIRSF002583">
    <property type="entry name" value="Hsp90"/>
    <property type="match status" value="1"/>
</dbReference>
<keyword evidence="5" id="KW-0346">Stress response</keyword>
<dbReference type="InterPro" id="IPR019805">
    <property type="entry name" value="Heat_shock_protein_90_CS"/>
</dbReference>
<comment type="function">
    <text evidence="5">Molecular chaperone. Has ATPase activity.</text>
</comment>
<keyword evidence="3 5" id="KW-0067">ATP-binding</keyword>
<comment type="caution">
    <text evidence="5">Lacks conserved residue(s) required for the propagation of feature annotation.</text>
</comment>
<dbReference type="InterPro" id="IPR020575">
    <property type="entry name" value="Hsp90_N"/>
</dbReference>
<comment type="caution">
    <text evidence="6">The sequence shown here is derived from an EMBL/GenBank/DDBJ whole genome shotgun (WGS) entry which is preliminary data.</text>
</comment>
<dbReference type="SUPFAM" id="SSF54211">
    <property type="entry name" value="Ribosomal protein S5 domain 2-like"/>
    <property type="match status" value="1"/>
</dbReference>
<dbReference type="InterPro" id="IPR036890">
    <property type="entry name" value="HATPase_C_sf"/>
</dbReference>
<dbReference type="Proteomes" id="UP001206821">
    <property type="component" value="Unassembled WGS sequence"/>
</dbReference>
<dbReference type="InterPro" id="IPR037196">
    <property type="entry name" value="HSP90_C"/>
</dbReference>
<dbReference type="SUPFAM" id="SSF55874">
    <property type="entry name" value="ATPase domain of HSP90 chaperone/DNA topoisomerase II/histidine kinase"/>
    <property type="match status" value="1"/>
</dbReference>
<dbReference type="Gene3D" id="3.40.50.11260">
    <property type="match status" value="1"/>
</dbReference>
<dbReference type="Pfam" id="PF00183">
    <property type="entry name" value="HSP90"/>
    <property type="match status" value="1"/>
</dbReference>
<dbReference type="InterPro" id="IPR001404">
    <property type="entry name" value="Hsp90_fam"/>
</dbReference>
<protein>
    <recommendedName>
        <fullName evidence="5">Chaperone protein HtpG</fullName>
    </recommendedName>
    <alternativeName>
        <fullName evidence="5">Heat shock protein HtpG</fullName>
    </alternativeName>
    <alternativeName>
        <fullName evidence="5">High temperature protein G</fullName>
    </alternativeName>
</protein>
<evidence type="ECO:0000256" key="5">
    <source>
        <dbReference type="HAMAP-Rule" id="MF_00505"/>
    </source>
</evidence>
<evidence type="ECO:0000313" key="7">
    <source>
        <dbReference type="Proteomes" id="UP001206821"/>
    </source>
</evidence>
<name>A0ABT2L0A5_9BACL</name>
<keyword evidence="5" id="KW-0963">Cytoplasm</keyword>
<dbReference type="Pfam" id="PF13589">
    <property type="entry name" value="HATPase_c_3"/>
    <property type="match status" value="1"/>
</dbReference>
<dbReference type="SUPFAM" id="SSF110942">
    <property type="entry name" value="HSP90 C-terminal domain"/>
    <property type="match status" value="1"/>
</dbReference>
<sequence>MTKKQFQAESKRILELMVHSIYTHKDIFLRELISNASDAIDKMYYRALSDEALDFNKDDYFVKVVLDKDARTITIRDTGIGMTADELESNLGIIAKSGSLAMKQATKMEEDHSLIGQFGVGFYSAFMVADRVTVRTRSVDSEQGYLWESEGTDGYTIEPTDKADIGTEITLHVKADTDDETYSTFLEEYEIRSLIKKHSDFIRYPIKLDVTKHRQKDDSEEYEDYVEEETINSMVPIWRKRKSELSDEDYKAFYHEKRYGFDEPLKHLHLNVDGTIRYQSILYIPSTVPFDYYTKEFEKGLELYSNGVLIMEKSPDLLPDYFGFVKGMVDSEDLSLNISREMLQQDRQLRVIAKNVKSKIKGMLEKMLRDEREDYETFFESFGRQIKFGVYDQFGAAKDDLKDLLLFHSSNEKKLVTLNEYVARMKDDQKYIYYATGESIHRIDLLPQAERLKEEGFEILYFTEEIDEFAIKMLQSYDDKEFKSIASGDLGLDDAEANSLNDDNKDLFAFMKQELGDRVKEVRASTRLKSHPVCLTVAGDVSIEMEKILNAMPNGGGMKAEKVLEVNADHAIFQTLQRVYKEDEAKAKQYTDLLYQQALLIEGLPIEDPVAYSNAVCALMAE</sequence>
<evidence type="ECO:0000256" key="4">
    <source>
        <dbReference type="ARBA" id="ARBA00023186"/>
    </source>
</evidence>
<dbReference type="Gene3D" id="3.30.230.80">
    <property type="match status" value="1"/>
</dbReference>
<gene>
    <name evidence="5 6" type="primary">htpG</name>
    <name evidence="6" type="ORF">NQG31_11185</name>
</gene>
<dbReference type="PRINTS" id="PR00775">
    <property type="entry name" value="HEATSHOCK90"/>
</dbReference>
<feature type="region of interest" description="A; substrate-binding" evidence="5">
    <location>
        <begin position="1"/>
        <end position="340"/>
    </location>
</feature>
<keyword evidence="2 5" id="KW-0547">Nucleotide-binding</keyword>
<proteinExistence type="inferred from homology"/>
<dbReference type="Gene3D" id="3.30.565.10">
    <property type="entry name" value="Histidine kinase-like ATPase, C-terminal domain"/>
    <property type="match status" value="1"/>
</dbReference>
<organism evidence="6 7">
    <name type="scientific">Exiguobacterium alkaliphilum</name>
    <dbReference type="NCBI Taxonomy" id="1428684"/>
    <lineage>
        <taxon>Bacteria</taxon>
        <taxon>Bacillati</taxon>
        <taxon>Bacillota</taxon>
        <taxon>Bacilli</taxon>
        <taxon>Bacillales</taxon>
        <taxon>Bacillales Family XII. Incertae Sedis</taxon>
        <taxon>Exiguobacterium</taxon>
    </lineage>
</organism>
<keyword evidence="4 5" id="KW-0143">Chaperone</keyword>
<dbReference type="HAMAP" id="MF_00505">
    <property type="entry name" value="HSP90"/>
    <property type="match status" value="1"/>
</dbReference>
<dbReference type="Gene3D" id="1.20.120.790">
    <property type="entry name" value="Heat shock protein 90, C-terminal domain"/>
    <property type="match status" value="1"/>
</dbReference>
<accession>A0ABT2L0A5</accession>
<comment type="subunit">
    <text evidence="5">Homodimer.</text>
</comment>
<dbReference type="PANTHER" id="PTHR11528">
    <property type="entry name" value="HEAT SHOCK PROTEIN 90 FAMILY MEMBER"/>
    <property type="match status" value="1"/>
</dbReference>
<dbReference type="PROSITE" id="PS00298">
    <property type="entry name" value="HSP90"/>
    <property type="match status" value="1"/>
</dbReference>
<dbReference type="CDD" id="cd16927">
    <property type="entry name" value="HATPase_Hsp90-like"/>
    <property type="match status" value="1"/>
</dbReference>
<comment type="similarity">
    <text evidence="1 5">Belongs to the heat shock protein 90 family.</text>
</comment>
<keyword evidence="7" id="KW-1185">Reference proteome</keyword>